<protein>
    <submittedName>
        <fullName evidence="1">Uncharacterized protein</fullName>
    </submittedName>
</protein>
<comment type="caution">
    <text evidence="1">The sequence shown here is derived from an EMBL/GenBank/DDBJ whole genome shotgun (WGS) entry which is preliminary data.</text>
</comment>
<gene>
    <name evidence="1" type="ORF">T12_7101</name>
</gene>
<dbReference type="AlphaFoldDB" id="A0A0V0ZE84"/>
<sequence>MKKESENADGIKQNNKREKVKVYLKIEIIIYSILIAKSLIRRLQNNGPIIETQALYQWLMPHFSGVRLTVAVFIRISTTIDTLFMHNSQIHVN</sequence>
<dbReference type="Proteomes" id="UP000054783">
    <property type="component" value="Unassembled WGS sequence"/>
</dbReference>
<keyword evidence="2" id="KW-1185">Reference proteome</keyword>
<organism evidence="1 2">
    <name type="scientific">Trichinella patagoniensis</name>
    <dbReference type="NCBI Taxonomy" id="990121"/>
    <lineage>
        <taxon>Eukaryota</taxon>
        <taxon>Metazoa</taxon>
        <taxon>Ecdysozoa</taxon>
        <taxon>Nematoda</taxon>
        <taxon>Enoplea</taxon>
        <taxon>Dorylaimia</taxon>
        <taxon>Trichinellida</taxon>
        <taxon>Trichinellidae</taxon>
        <taxon>Trichinella</taxon>
    </lineage>
</organism>
<name>A0A0V0ZE84_9BILA</name>
<proteinExistence type="predicted"/>
<dbReference type="EMBL" id="JYDQ01000218">
    <property type="protein sequence ID" value="KRY10779.1"/>
    <property type="molecule type" value="Genomic_DNA"/>
</dbReference>
<evidence type="ECO:0000313" key="2">
    <source>
        <dbReference type="Proteomes" id="UP000054783"/>
    </source>
</evidence>
<accession>A0A0V0ZE84</accession>
<evidence type="ECO:0000313" key="1">
    <source>
        <dbReference type="EMBL" id="KRY10779.1"/>
    </source>
</evidence>
<reference evidence="1 2" key="1">
    <citation type="submission" date="2015-01" db="EMBL/GenBank/DDBJ databases">
        <title>Evolution of Trichinella species and genotypes.</title>
        <authorList>
            <person name="Korhonen P.K."/>
            <person name="Edoardo P."/>
            <person name="Giuseppe L.R."/>
            <person name="Gasser R.B."/>
        </authorList>
    </citation>
    <scope>NUCLEOTIDE SEQUENCE [LARGE SCALE GENOMIC DNA]</scope>
    <source>
        <strain evidence="1">ISS2496</strain>
    </source>
</reference>